<evidence type="ECO:0000259" key="1">
    <source>
        <dbReference type="Pfam" id="PF12697"/>
    </source>
</evidence>
<dbReference type="Proteomes" id="UP000054404">
    <property type="component" value="Unassembled WGS sequence"/>
</dbReference>
<dbReference type="Proteomes" id="UP001225576">
    <property type="component" value="Unassembled WGS sequence"/>
</dbReference>
<comment type="caution">
    <text evidence="2">The sequence shown here is derived from an EMBL/GenBank/DDBJ whole genome shotgun (WGS) entry which is preliminary data.</text>
</comment>
<proteinExistence type="predicted"/>
<dbReference type="InterPro" id="IPR029058">
    <property type="entry name" value="AB_hydrolase_fold"/>
</dbReference>
<gene>
    <name evidence="2" type="ORF">AQZ59_01443</name>
    <name evidence="3" type="ORF">QP858_04630</name>
</gene>
<evidence type="ECO:0000313" key="2">
    <source>
        <dbReference type="EMBL" id="KTF03655.1"/>
    </source>
</evidence>
<organism evidence="2 4">
    <name type="scientific">Trueperella bernardiae</name>
    <dbReference type="NCBI Taxonomy" id="59561"/>
    <lineage>
        <taxon>Bacteria</taxon>
        <taxon>Bacillati</taxon>
        <taxon>Actinomycetota</taxon>
        <taxon>Actinomycetes</taxon>
        <taxon>Actinomycetales</taxon>
        <taxon>Actinomycetaceae</taxon>
        <taxon>Trueperella</taxon>
    </lineage>
</organism>
<dbReference type="STRING" id="59561.AQZ59_01443"/>
<dbReference type="AlphaFoldDB" id="A0A0W1KJ26"/>
<dbReference type="PATRIC" id="fig|59561.3.peg.1434"/>
<dbReference type="EMBL" id="JASPDQ010000008">
    <property type="protein sequence ID" value="MDK8601749.1"/>
    <property type="molecule type" value="Genomic_DNA"/>
</dbReference>
<dbReference type="Gene3D" id="3.40.50.1820">
    <property type="entry name" value="alpha/beta hydrolase"/>
    <property type="match status" value="1"/>
</dbReference>
<dbReference type="SUPFAM" id="SSF53474">
    <property type="entry name" value="alpha/beta-Hydrolases"/>
    <property type="match status" value="1"/>
</dbReference>
<keyword evidence="4" id="KW-1185">Reference proteome</keyword>
<keyword evidence="2" id="KW-0378">Hydrolase</keyword>
<reference evidence="2 4" key="1">
    <citation type="submission" date="2015-11" db="EMBL/GenBank/DDBJ databases">
        <title>Draft Genome Sequence of the Type Strain Trueperella bernardiae LCDC 89-0504T, Isolated from Blood Culture.</title>
        <authorList>
            <person name="Bernier A.-M."/>
            <person name="Bernard K."/>
        </authorList>
    </citation>
    <scope>NUCLEOTIDE SEQUENCE [LARGE SCALE GENOMIC DNA]</scope>
    <source>
        <strain evidence="2 4">LCDC 89-0504</strain>
    </source>
</reference>
<accession>A0A0W1KJ26</accession>
<dbReference type="GO" id="GO:0016787">
    <property type="term" value="F:hydrolase activity"/>
    <property type="evidence" value="ECO:0007669"/>
    <property type="project" value="UniProtKB-KW"/>
</dbReference>
<name>A0A0W1KJ26_9ACTO</name>
<dbReference type="RefSeq" id="WP_083200650.1">
    <property type="nucleotide sequence ID" value="NZ_CALTZF010000010.1"/>
</dbReference>
<feature type="domain" description="AB hydrolase-1" evidence="1">
    <location>
        <begin position="3"/>
        <end position="212"/>
    </location>
</feature>
<evidence type="ECO:0000313" key="3">
    <source>
        <dbReference type="EMBL" id="MDK8601749.1"/>
    </source>
</evidence>
<dbReference type="EMBL" id="LNIZ01000007">
    <property type="protein sequence ID" value="KTF03655.1"/>
    <property type="molecule type" value="Genomic_DNA"/>
</dbReference>
<dbReference type="Pfam" id="PF12697">
    <property type="entry name" value="Abhydrolase_6"/>
    <property type="match status" value="1"/>
</dbReference>
<sequence>MWVILPGLALAPRDYAPLAALLRGRVIVADQWAVPLTSEDLPRALGLPDRGTERLDLIGHSLGGLAALSLALDGADSLTLLDPTTLGEASSHVRVPRFAAPLGALARAAAMLALTGKDPISGAERQARYGTPAGLEAITFQLAELARLQDRISQKLGHPLPPTLHVCALPHPGASSHRSAQRAFARQIGSELIEARGWNHLFPLTHPAEVAELILAGPSTRQPPAN</sequence>
<dbReference type="OrthoDB" id="2987348at2"/>
<dbReference type="InterPro" id="IPR000073">
    <property type="entry name" value="AB_hydrolase_1"/>
</dbReference>
<evidence type="ECO:0000313" key="4">
    <source>
        <dbReference type="Proteomes" id="UP000054404"/>
    </source>
</evidence>
<reference evidence="3" key="2">
    <citation type="submission" date="2023-05" db="EMBL/GenBank/DDBJ databases">
        <title>Genomic Catalog of Human Bladder Bacteria.</title>
        <authorList>
            <person name="Du J."/>
        </authorList>
    </citation>
    <scope>NUCLEOTIDE SEQUENCE</scope>
    <source>
        <strain evidence="3">UMB1304A</strain>
    </source>
</reference>
<protein>
    <submittedName>
        <fullName evidence="2 3">Alpha/beta hydrolase</fullName>
    </submittedName>
</protein>